<organism evidence="3">
    <name type="scientific">Klosneuvirus KNV1</name>
    <dbReference type="NCBI Taxonomy" id="1977640"/>
    <lineage>
        <taxon>Viruses</taxon>
        <taxon>Varidnaviria</taxon>
        <taxon>Bamfordvirae</taxon>
        <taxon>Nucleocytoviricota</taxon>
        <taxon>Megaviricetes</taxon>
        <taxon>Imitervirales</taxon>
        <taxon>Mimiviridae</taxon>
        <taxon>Klosneuvirinae</taxon>
        <taxon>Klosneuvirus</taxon>
    </lineage>
</organism>
<dbReference type="SUPFAM" id="SSF56300">
    <property type="entry name" value="Metallo-dependent phosphatases"/>
    <property type="match status" value="1"/>
</dbReference>
<dbReference type="InterPro" id="IPR029052">
    <property type="entry name" value="Metallo-depent_PP-like"/>
</dbReference>
<dbReference type="Pfam" id="PF00149">
    <property type="entry name" value="Metallophos"/>
    <property type="match status" value="1"/>
</dbReference>
<dbReference type="Gene3D" id="3.40.50.300">
    <property type="entry name" value="P-loop containing nucleotide triphosphate hydrolases"/>
    <property type="match status" value="1"/>
</dbReference>
<dbReference type="PANTHER" id="PTHR42850">
    <property type="entry name" value="METALLOPHOSPHOESTERASE"/>
    <property type="match status" value="1"/>
</dbReference>
<dbReference type="PANTHER" id="PTHR42850:SF4">
    <property type="entry name" value="ZINC-DEPENDENT ENDOPOLYPHOSPHATASE"/>
    <property type="match status" value="1"/>
</dbReference>
<reference evidence="3" key="1">
    <citation type="journal article" date="2017" name="Science">
        <title>Giant viruses with an expanded complement of translation system components.</title>
        <authorList>
            <person name="Schulz F."/>
            <person name="Yutin N."/>
            <person name="Ivanova N.N."/>
            <person name="Ortega D.R."/>
            <person name="Lee T.K."/>
            <person name="Vierheilig J."/>
            <person name="Daims H."/>
            <person name="Horn M."/>
            <person name="Wagner M."/>
            <person name="Jensen G.J."/>
            <person name="Kyrpides N.C."/>
            <person name="Koonin E.V."/>
            <person name="Woyke T."/>
        </authorList>
    </citation>
    <scope>NUCLEOTIDE SEQUENCE</scope>
    <source>
        <strain evidence="3">KNV1</strain>
    </source>
</reference>
<name>A0A1V0SJW2_9VIRU</name>
<sequence>MQFETQLHTIFLLVGPTNSGKTHFCKNVLIPGLNKAYDKLNIQYISSDDIRRKLNNNPNLGKYDSKMIEASHQAFRMLYHDLDMVTQFPINCHFAIVDTTGLQNDFRNDIIEIAKKNHYNIDLILFNYSDYGNFFKYGGDHKIIERHIKTLRTQTLKELGKEYRKRHYINEITNEINIKINDIEMYKNNLLDSNKKYLIIGDVHESVDEVKKLITNYGYLIENDLIKNSDTTLNTEIIFVGDLIDKGNKTKETVEFFHINIDKVKLVSGNHDFAIKRLLKGEQSEDAYETGFIDQFYTSYKVLKADQDLKNKFLEVESRMVPYYHYIADDTVSRSFYIMHSPCNMKFVGKHSWDAIKFQRYMVLDRKNNQKPRDIIDINKDSYSMPYLVTGHFAFKDEYNGSRYNNNRLMIDTGCIYGNKLTGVLLGKKMFYPKFFYVSFMKKQVPFNESLEYFEDPKINEKVLESLRPDQIKRIQSIVNNKINFISGTISPADRYRDYNKEDLESLKKGLEYYFKFDETMKLSIQPKYMGSRCNIYLFHNVDSCYAVSRNGYKIGHDFMTKIYMELINKFKDYMTHNKVKMMIIDSELMPWSAIGAGLIEKSFKTIDYALNKELDILKSTGFEEEYQKLVTKMQSTTFPQEYGKKSNKELNDQYGGAVYQTYKDLTDEMKTHISVDELMEGAKLYHEQIEIYGKSQEVHIKPFNILKIIYEDETEVVPTGQIEIFKMVSDDTQYVVDFSHGFDQCLIEASAYFDKLTTNQNMEGIVIKPDIISDVNMAPFIKVRNPNYLTIIYGADYMTEHKYNKLMKNKNIGKKIQASINENKLGLKMLETKYDDITMDNHEYIKCLVEFFGIEESEKFIDPRL</sequence>
<dbReference type="Gene3D" id="3.60.21.10">
    <property type="match status" value="1"/>
</dbReference>
<dbReference type="InterPro" id="IPR032380">
    <property type="entry name" value="PNKP_ligase_dom"/>
</dbReference>
<accession>A0A1V0SJW2</accession>
<evidence type="ECO:0000259" key="2">
    <source>
        <dbReference type="Pfam" id="PF16542"/>
    </source>
</evidence>
<feature type="domain" description="Polynucleotide kinase-phosphatase ligase" evidence="2">
    <location>
        <begin position="481"/>
        <end position="834"/>
    </location>
</feature>
<dbReference type="Pfam" id="PF16542">
    <property type="entry name" value="PNKP_ligase"/>
    <property type="match status" value="1"/>
</dbReference>
<dbReference type="InterPro" id="IPR027417">
    <property type="entry name" value="P-loop_NTPase"/>
</dbReference>
<dbReference type="EMBL" id="KY684110">
    <property type="protein sequence ID" value="ARF11914.1"/>
    <property type="molecule type" value="Genomic_DNA"/>
</dbReference>
<dbReference type="Gene3D" id="3.30.470.30">
    <property type="entry name" value="DNA ligase/mRNA capping enzyme"/>
    <property type="match status" value="2"/>
</dbReference>
<dbReference type="InterPro" id="IPR004843">
    <property type="entry name" value="Calcineurin-like_PHP"/>
</dbReference>
<feature type="domain" description="Calcineurin-like phosphoesterase" evidence="1">
    <location>
        <begin position="196"/>
        <end position="287"/>
    </location>
</feature>
<evidence type="ECO:0000313" key="3">
    <source>
        <dbReference type="EMBL" id="ARF11914.1"/>
    </source>
</evidence>
<proteinExistence type="predicted"/>
<dbReference type="InterPro" id="IPR050126">
    <property type="entry name" value="Ap4A_hydrolase"/>
</dbReference>
<gene>
    <name evidence="3" type="ORF">Klosneuvirus_3_49</name>
</gene>
<dbReference type="SUPFAM" id="SSF52540">
    <property type="entry name" value="P-loop containing nucleoside triphosphate hydrolases"/>
    <property type="match status" value="1"/>
</dbReference>
<dbReference type="GO" id="GO:0016791">
    <property type="term" value="F:phosphatase activity"/>
    <property type="evidence" value="ECO:0007669"/>
    <property type="project" value="TreeGrafter"/>
</dbReference>
<evidence type="ECO:0000259" key="1">
    <source>
        <dbReference type="Pfam" id="PF00149"/>
    </source>
</evidence>
<dbReference type="Pfam" id="PF13671">
    <property type="entry name" value="AAA_33"/>
    <property type="match status" value="1"/>
</dbReference>
<protein>
    <submittedName>
        <fullName evidence="3">Calcineurin-like phosphoesterase</fullName>
    </submittedName>
</protein>